<evidence type="ECO:0000313" key="2">
    <source>
        <dbReference type="EnsemblMetazoa" id="CJA02725.1"/>
    </source>
</evidence>
<feature type="domain" description="Pop1 N-terminal" evidence="1">
    <location>
        <begin position="1"/>
        <end position="43"/>
    </location>
</feature>
<evidence type="ECO:0000259" key="1">
    <source>
        <dbReference type="Pfam" id="PF06978"/>
    </source>
</evidence>
<dbReference type="InterPro" id="IPR009723">
    <property type="entry name" value="Pop1_N"/>
</dbReference>
<dbReference type="Proteomes" id="UP000005237">
    <property type="component" value="Unassembled WGS sequence"/>
</dbReference>
<sequence>MAQKWGFKIADRSYQRGFRAVLRDSNKNCTIRDRSYYTCLTIKSADAYSKMCPFSEKSCRRQSSRAEEEECHQLYVPGKYPFGYIGPARFQKLAAQNTGELYVWIHPSSKPHLLTALLDHYQLQKDENSEAETYKNDTITVSLDAENVSRFHLSGPRCLAKLRDSVRLVENNDNEQFRVEHERFLSVSNSVFNSNRDGDVFYLLIEDPRTAWDRKVSGDFENLRNFYRFVII</sequence>
<accession>A0A8R1DI39</accession>
<proteinExistence type="predicted"/>
<dbReference type="GO" id="GO:0001682">
    <property type="term" value="P:tRNA 5'-leader removal"/>
    <property type="evidence" value="ECO:0007669"/>
    <property type="project" value="InterPro"/>
</dbReference>
<name>A0A8R1DI39_CAEJA</name>
<reference evidence="3" key="1">
    <citation type="submission" date="2010-08" db="EMBL/GenBank/DDBJ databases">
        <authorList>
            <consortium name="Caenorhabditis japonica Sequencing Consortium"/>
            <person name="Wilson R.K."/>
        </authorList>
    </citation>
    <scope>NUCLEOTIDE SEQUENCE [LARGE SCALE GENOMIC DNA]</scope>
    <source>
        <strain evidence="3">DF5081</strain>
    </source>
</reference>
<protein>
    <submittedName>
        <fullName evidence="2">POP1 domain-containing protein</fullName>
    </submittedName>
</protein>
<keyword evidence="3" id="KW-1185">Reference proteome</keyword>
<dbReference type="EnsemblMetazoa" id="CJA02725.1">
    <property type="protein sequence ID" value="CJA02725.1"/>
    <property type="gene ID" value="WBGene00121929"/>
</dbReference>
<dbReference type="PANTHER" id="PTHR22731:SF3">
    <property type="entry name" value="RIBONUCLEASES P_MRP PROTEIN SUBUNIT POP1"/>
    <property type="match status" value="1"/>
</dbReference>
<dbReference type="AlphaFoldDB" id="A0A8R1DI39"/>
<reference evidence="2" key="2">
    <citation type="submission" date="2022-06" db="UniProtKB">
        <authorList>
            <consortium name="EnsemblMetazoa"/>
        </authorList>
    </citation>
    <scope>IDENTIFICATION</scope>
    <source>
        <strain evidence="2">DF5081</strain>
    </source>
</reference>
<dbReference type="Pfam" id="PF06978">
    <property type="entry name" value="POP1_N"/>
    <property type="match status" value="1"/>
</dbReference>
<dbReference type="InterPro" id="IPR039182">
    <property type="entry name" value="Pop1"/>
</dbReference>
<dbReference type="GO" id="GO:0000172">
    <property type="term" value="C:ribonuclease MRP complex"/>
    <property type="evidence" value="ECO:0007669"/>
    <property type="project" value="InterPro"/>
</dbReference>
<evidence type="ECO:0000313" key="3">
    <source>
        <dbReference type="Proteomes" id="UP000005237"/>
    </source>
</evidence>
<dbReference type="PANTHER" id="PTHR22731">
    <property type="entry name" value="RIBONUCLEASES P/MRP PROTEIN SUBUNIT POP1"/>
    <property type="match status" value="1"/>
</dbReference>
<dbReference type="GO" id="GO:0005655">
    <property type="term" value="C:nucleolar ribonuclease P complex"/>
    <property type="evidence" value="ECO:0007669"/>
    <property type="project" value="InterPro"/>
</dbReference>
<organism evidence="2 3">
    <name type="scientific">Caenorhabditis japonica</name>
    <dbReference type="NCBI Taxonomy" id="281687"/>
    <lineage>
        <taxon>Eukaryota</taxon>
        <taxon>Metazoa</taxon>
        <taxon>Ecdysozoa</taxon>
        <taxon>Nematoda</taxon>
        <taxon>Chromadorea</taxon>
        <taxon>Rhabditida</taxon>
        <taxon>Rhabditina</taxon>
        <taxon>Rhabditomorpha</taxon>
        <taxon>Rhabditoidea</taxon>
        <taxon>Rhabditidae</taxon>
        <taxon>Peloderinae</taxon>
        <taxon>Caenorhabditis</taxon>
    </lineage>
</organism>